<protein>
    <submittedName>
        <fullName evidence="1">Uncharacterized protein</fullName>
    </submittedName>
</protein>
<proteinExistence type="predicted"/>
<reference evidence="1" key="1">
    <citation type="submission" date="2018-05" db="EMBL/GenBank/DDBJ databases">
        <title>Draft genome of Mucuna pruriens seed.</title>
        <authorList>
            <person name="Nnadi N.E."/>
            <person name="Vos R."/>
            <person name="Hasami M.H."/>
            <person name="Devisetty U.K."/>
            <person name="Aguiy J.C."/>
        </authorList>
    </citation>
    <scope>NUCLEOTIDE SEQUENCE [LARGE SCALE GENOMIC DNA]</scope>
    <source>
        <strain evidence="1">JCA_2017</strain>
    </source>
</reference>
<gene>
    <name evidence="1" type="ORF">CR513_16804</name>
</gene>
<sequence>RVETTKNAHHQWSSKGLAIPTASSFPHLGRYKAHVYGEVLLSIQDCNHSKGDMWDQATLRRNIARIL</sequence>
<dbReference type="Proteomes" id="UP000257109">
    <property type="component" value="Unassembled WGS sequence"/>
</dbReference>
<evidence type="ECO:0000313" key="1">
    <source>
        <dbReference type="EMBL" id="RDY00066.1"/>
    </source>
</evidence>
<dbReference type="AlphaFoldDB" id="A0A371HB86"/>
<accession>A0A371HB86</accession>
<dbReference type="EMBL" id="QJKJ01003078">
    <property type="protein sequence ID" value="RDY00066.1"/>
    <property type="molecule type" value="Genomic_DNA"/>
</dbReference>
<feature type="non-terminal residue" evidence="1">
    <location>
        <position position="67"/>
    </location>
</feature>
<name>A0A371HB86_MUCPR</name>
<organism evidence="1 2">
    <name type="scientific">Mucuna pruriens</name>
    <name type="common">Velvet bean</name>
    <name type="synonym">Dolichos pruriens</name>
    <dbReference type="NCBI Taxonomy" id="157652"/>
    <lineage>
        <taxon>Eukaryota</taxon>
        <taxon>Viridiplantae</taxon>
        <taxon>Streptophyta</taxon>
        <taxon>Embryophyta</taxon>
        <taxon>Tracheophyta</taxon>
        <taxon>Spermatophyta</taxon>
        <taxon>Magnoliopsida</taxon>
        <taxon>eudicotyledons</taxon>
        <taxon>Gunneridae</taxon>
        <taxon>Pentapetalae</taxon>
        <taxon>rosids</taxon>
        <taxon>fabids</taxon>
        <taxon>Fabales</taxon>
        <taxon>Fabaceae</taxon>
        <taxon>Papilionoideae</taxon>
        <taxon>50 kb inversion clade</taxon>
        <taxon>NPAAA clade</taxon>
        <taxon>indigoferoid/millettioid clade</taxon>
        <taxon>Phaseoleae</taxon>
        <taxon>Mucuna</taxon>
    </lineage>
</organism>
<feature type="non-terminal residue" evidence="1">
    <location>
        <position position="1"/>
    </location>
</feature>
<keyword evidence="2" id="KW-1185">Reference proteome</keyword>
<comment type="caution">
    <text evidence="1">The sequence shown here is derived from an EMBL/GenBank/DDBJ whole genome shotgun (WGS) entry which is preliminary data.</text>
</comment>
<evidence type="ECO:0000313" key="2">
    <source>
        <dbReference type="Proteomes" id="UP000257109"/>
    </source>
</evidence>